<dbReference type="GO" id="GO:0048219">
    <property type="term" value="P:inter-Golgi cisterna vesicle-mediated transport"/>
    <property type="evidence" value="ECO:0007669"/>
    <property type="project" value="TreeGrafter"/>
</dbReference>
<dbReference type="Proteomes" id="UP000218231">
    <property type="component" value="Unassembled WGS sequence"/>
</dbReference>
<feature type="transmembrane region" description="Helical" evidence="10">
    <location>
        <begin position="201"/>
        <end position="220"/>
    </location>
</feature>
<dbReference type="OrthoDB" id="1927044at2759"/>
<accession>A0A2A2KBS1</accession>
<dbReference type="GO" id="GO:0031201">
    <property type="term" value="C:SNARE complex"/>
    <property type="evidence" value="ECO:0007669"/>
    <property type="project" value="TreeGrafter"/>
</dbReference>
<dbReference type="GO" id="GO:0015031">
    <property type="term" value="P:protein transport"/>
    <property type="evidence" value="ECO:0007669"/>
    <property type="project" value="UniProtKB-KW"/>
</dbReference>
<name>A0A2A2KBS1_9BILA</name>
<comment type="subcellular location">
    <subcellularLocation>
        <location evidence="1">Golgi apparatus membrane</location>
        <topology evidence="1">Single-pass type IV membrane protein</topology>
    </subcellularLocation>
</comment>
<evidence type="ECO:0000313" key="11">
    <source>
        <dbReference type="EMBL" id="PAV71444.1"/>
    </source>
</evidence>
<comment type="similarity">
    <text evidence="2">Belongs to the GOSR1 family.</text>
</comment>
<dbReference type="AlphaFoldDB" id="A0A2A2KBS1"/>
<evidence type="ECO:0000313" key="12">
    <source>
        <dbReference type="Proteomes" id="UP000218231"/>
    </source>
</evidence>
<protein>
    <recommendedName>
        <fullName evidence="3">Golgi SNAP receptor complex member 1</fullName>
    </recommendedName>
</protein>
<organism evidence="11 12">
    <name type="scientific">Diploscapter pachys</name>
    <dbReference type="NCBI Taxonomy" id="2018661"/>
    <lineage>
        <taxon>Eukaryota</taxon>
        <taxon>Metazoa</taxon>
        <taxon>Ecdysozoa</taxon>
        <taxon>Nematoda</taxon>
        <taxon>Chromadorea</taxon>
        <taxon>Rhabditida</taxon>
        <taxon>Rhabditina</taxon>
        <taxon>Rhabditomorpha</taxon>
        <taxon>Rhabditoidea</taxon>
        <taxon>Rhabditidae</taxon>
        <taxon>Diploscapter</taxon>
    </lineage>
</organism>
<dbReference type="GO" id="GO:0006888">
    <property type="term" value="P:endoplasmic reticulum to Golgi vesicle-mediated transport"/>
    <property type="evidence" value="ECO:0007669"/>
    <property type="project" value="InterPro"/>
</dbReference>
<keyword evidence="4" id="KW-0813">Transport</keyword>
<evidence type="ECO:0000256" key="8">
    <source>
        <dbReference type="ARBA" id="ARBA00023034"/>
    </source>
</evidence>
<evidence type="ECO:0000256" key="3">
    <source>
        <dbReference type="ARBA" id="ARBA00015612"/>
    </source>
</evidence>
<dbReference type="GO" id="GO:0005801">
    <property type="term" value="C:cis-Golgi network"/>
    <property type="evidence" value="ECO:0007669"/>
    <property type="project" value="InterPro"/>
</dbReference>
<evidence type="ECO:0000256" key="2">
    <source>
        <dbReference type="ARBA" id="ARBA00008473"/>
    </source>
</evidence>
<evidence type="ECO:0000256" key="4">
    <source>
        <dbReference type="ARBA" id="ARBA00022448"/>
    </source>
</evidence>
<dbReference type="GO" id="GO:0000139">
    <property type="term" value="C:Golgi membrane"/>
    <property type="evidence" value="ECO:0007669"/>
    <property type="project" value="UniProtKB-SubCell"/>
</dbReference>
<dbReference type="PANTHER" id="PTHR21094">
    <property type="entry name" value="GOS-28 SNARE- RELATED"/>
    <property type="match status" value="1"/>
</dbReference>
<dbReference type="STRING" id="2018661.A0A2A2KBS1"/>
<sequence length="221" mass="25018">MSDMWEDLRKRARAAENSIDVKLVSLNKLISHSSGRFESEERSLSARQSMYETLTSEIEQLVSKLTHINDEMSDVVGSSGTSSSSWASNPAVQHTLRRHRDILRDYGTEFRRAKENVKAQLDREFLTTSSTSNGNQSAENLTCLNNRAKASDLIAMSTKENLTRQGYNMRGISKKLDQMTKKYPMINSLMLKIQTKKRKDAIIMAGVISACLIFTIWYVIA</sequence>
<evidence type="ECO:0000256" key="1">
    <source>
        <dbReference type="ARBA" id="ARBA00004409"/>
    </source>
</evidence>
<comment type="caution">
    <text evidence="11">The sequence shown here is derived from an EMBL/GenBank/DDBJ whole genome shotgun (WGS) entry which is preliminary data.</text>
</comment>
<keyword evidence="6" id="KW-0653">Protein transport</keyword>
<evidence type="ECO:0000256" key="10">
    <source>
        <dbReference type="SAM" id="Phobius"/>
    </source>
</evidence>
<dbReference type="GO" id="GO:0005797">
    <property type="term" value="C:Golgi medial cisterna"/>
    <property type="evidence" value="ECO:0007669"/>
    <property type="project" value="TreeGrafter"/>
</dbReference>
<evidence type="ECO:0000256" key="5">
    <source>
        <dbReference type="ARBA" id="ARBA00022692"/>
    </source>
</evidence>
<evidence type="ECO:0000256" key="9">
    <source>
        <dbReference type="ARBA" id="ARBA00023136"/>
    </source>
</evidence>
<dbReference type="GO" id="GO:0005484">
    <property type="term" value="F:SNAP receptor activity"/>
    <property type="evidence" value="ECO:0007669"/>
    <property type="project" value="TreeGrafter"/>
</dbReference>
<keyword evidence="7 10" id="KW-1133">Transmembrane helix</keyword>
<dbReference type="InterPro" id="IPR023601">
    <property type="entry name" value="Golgi_SNAP_su1"/>
</dbReference>
<keyword evidence="5 10" id="KW-0812">Transmembrane</keyword>
<keyword evidence="9 10" id="KW-0472">Membrane</keyword>
<keyword evidence="12" id="KW-1185">Reference proteome</keyword>
<evidence type="ECO:0000256" key="6">
    <source>
        <dbReference type="ARBA" id="ARBA00022927"/>
    </source>
</evidence>
<dbReference type="GO" id="GO:0006906">
    <property type="term" value="P:vesicle fusion"/>
    <property type="evidence" value="ECO:0007669"/>
    <property type="project" value="TreeGrafter"/>
</dbReference>
<proteinExistence type="inferred from homology"/>
<gene>
    <name evidence="11" type="ORF">WR25_18645</name>
</gene>
<dbReference type="EMBL" id="LIAE01009029">
    <property type="protein sequence ID" value="PAV71444.1"/>
    <property type="molecule type" value="Genomic_DNA"/>
</dbReference>
<reference evidence="11 12" key="1">
    <citation type="journal article" date="2017" name="Curr. Biol.">
        <title>Genome architecture and evolution of a unichromosomal asexual nematode.</title>
        <authorList>
            <person name="Fradin H."/>
            <person name="Zegar C."/>
            <person name="Gutwein M."/>
            <person name="Lucas J."/>
            <person name="Kovtun M."/>
            <person name="Corcoran D."/>
            <person name="Baugh L.R."/>
            <person name="Kiontke K."/>
            <person name="Gunsalus K."/>
            <person name="Fitch D.H."/>
            <person name="Piano F."/>
        </authorList>
    </citation>
    <scope>NUCLEOTIDE SEQUENCE [LARGE SCALE GENOMIC DNA]</scope>
    <source>
        <strain evidence="11">PF1309</strain>
    </source>
</reference>
<keyword evidence="8" id="KW-0333">Golgi apparatus</keyword>
<evidence type="ECO:0000256" key="7">
    <source>
        <dbReference type="ARBA" id="ARBA00022989"/>
    </source>
</evidence>
<dbReference type="PANTHER" id="PTHR21094:SF2">
    <property type="entry name" value="GOLGI SNAP RECEPTOR COMPLEX MEMBER 1"/>
    <property type="match status" value="1"/>
</dbReference>